<evidence type="ECO:0000313" key="2">
    <source>
        <dbReference type="Proteomes" id="UP001497535"/>
    </source>
</evidence>
<protein>
    <submittedName>
        <fullName evidence="1">Uncharacterized protein</fullName>
    </submittedName>
</protein>
<proteinExistence type="predicted"/>
<keyword evidence="2" id="KW-1185">Reference proteome</keyword>
<dbReference type="Proteomes" id="UP001497535">
    <property type="component" value="Unassembled WGS sequence"/>
</dbReference>
<sequence length="213" mass="25063">MECSMRIRVIGETKQCPQCRTDISILYYVSAPPGQKLLLKLPTNCIDHTEYEAKFSVRFDLKYALECFDSFLVERRKKCVERLNEWVFFDTTKNSKTSIIHGRFEYILESKGIWRCSKNPDELYKCNAYLKEFQKNYILCADHTCDLIKRWGCVDKNVKPNLGMENCMIFFLFLKKIFAVLMPLPSVHFVLNMKGLKSRKIGIYFTSSKPETR</sequence>
<dbReference type="EMBL" id="CAVMJV010000012">
    <property type="protein sequence ID" value="CAK5046179.1"/>
    <property type="molecule type" value="Genomic_DNA"/>
</dbReference>
<organism evidence="1 2">
    <name type="scientific">Meloidogyne enterolobii</name>
    <name type="common">Root-knot nematode worm</name>
    <name type="synonym">Meloidogyne mayaguensis</name>
    <dbReference type="NCBI Taxonomy" id="390850"/>
    <lineage>
        <taxon>Eukaryota</taxon>
        <taxon>Metazoa</taxon>
        <taxon>Ecdysozoa</taxon>
        <taxon>Nematoda</taxon>
        <taxon>Chromadorea</taxon>
        <taxon>Rhabditida</taxon>
        <taxon>Tylenchina</taxon>
        <taxon>Tylenchomorpha</taxon>
        <taxon>Tylenchoidea</taxon>
        <taxon>Meloidogynidae</taxon>
        <taxon>Meloidogyninae</taxon>
        <taxon>Meloidogyne</taxon>
    </lineage>
</organism>
<evidence type="ECO:0000313" key="1">
    <source>
        <dbReference type="EMBL" id="CAK5046179.1"/>
    </source>
</evidence>
<comment type="caution">
    <text evidence="1">The sequence shown here is derived from an EMBL/GenBank/DDBJ whole genome shotgun (WGS) entry which is preliminary data.</text>
</comment>
<gene>
    <name evidence="1" type="ORF">MENTE1834_LOCUS11982</name>
</gene>
<name>A0ACB0YGM3_MELEN</name>
<reference evidence="1" key="1">
    <citation type="submission" date="2023-11" db="EMBL/GenBank/DDBJ databases">
        <authorList>
            <person name="Poullet M."/>
        </authorList>
    </citation>
    <scope>NUCLEOTIDE SEQUENCE</scope>
    <source>
        <strain evidence="1">E1834</strain>
    </source>
</reference>
<accession>A0ACB0YGM3</accession>